<dbReference type="Proteomes" id="UP001341444">
    <property type="component" value="Unassembled WGS sequence"/>
</dbReference>
<name>A0ABU6MMK4_9BACI</name>
<keyword evidence="2" id="KW-1185">Reference proteome</keyword>
<accession>A0ABU6MMK4</accession>
<comment type="caution">
    <text evidence="1">The sequence shown here is derived from an EMBL/GenBank/DDBJ whole genome shotgun (WGS) entry which is preliminary data.</text>
</comment>
<dbReference type="EMBL" id="JARMAB010000044">
    <property type="protein sequence ID" value="MED1205906.1"/>
    <property type="molecule type" value="Genomic_DNA"/>
</dbReference>
<dbReference type="Pfam" id="PF09986">
    <property type="entry name" value="DUF2225"/>
    <property type="match status" value="1"/>
</dbReference>
<sequence>MEAVSPFYEKKLECRLCGESFTTTRLRSRFIKIDHYEKDFCPIYQSNEINPLLYYINVCPHCGFSYSDDFSRYFPPATKENLIEKVCSHWVSRDFGKTRSIQAAIITLKLAAYCADIKKEKKITLAGLYLRIAWLHRMASQTGEEQRFLKIAASLYTDAYLSEDIQNTQMSEMKILYLIAELSYRTGQFDTAVKYFSRIIERQNTTTERTIVEMARDQWSDLREILKKDA</sequence>
<dbReference type="InterPro" id="IPR011990">
    <property type="entry name" value="TPR-like_helical_dom_sf"/>
</dbReference>
<reference evidence="1 2" key="1">
    <citation type="submission" date="2023-03" db="EMBL/GenBank/DDBJ databases">
        <title>Bacillus Genome Sequencing.</title>
        <authorList>
            <person name="Dunlap C."/>
        </authorList>
    </citation>
    <scope>NUCLEOTIDE SEQUENCE [LARGE SCALE GENOMIC DNA]</scope>
    <source>
        <strain evidence="1 2">B-23453</strain>
    </source>
</reference>
<protein>
    <submittedName>
        <fullName evidence="1">DUF2225 domain-containing protein</fullName>
    </submittedName>
</protein>
<gene>
    <name evidence="1" type="ORF">P4T90_23005</name>
</gene>
<organism evidence="1 2">
    <name type="scientific">Heyndrickxia acidicola</name>
    <dbReference type="NCBI Taxonomy" id="209389"/>
    <lineage>
        <taxon>Bacteria</taxon>
        <taxon>Bacillati</taxon>
        <taxon>Bacillota</taxon>
        <taxon>Bacilli</taxon>
        <taxon>Bacillales</taxon>
        <taxon>Bacillaceae</taxon>
        <taxon>Heyndrickxia</taxon>
    </lineage>
</organism>
<dbReference type="RefSeq" id="WP_066270771.1">
    <property type="nucleotide sequence ID" value="NZ_JARMAB010000044.1"/>
</dbReference>
<evidence type="ECO:0000313" key="2">
    <source>
        <dbReference type="Proteomes" id="UP001341444"/>
    </source>
</evidence>
<dbReference type="SUPFAM" id="SSF48452">
    <property type="entry name" value="TPR-like"/>
    <property type="match status" value="1"/>
</dbReference>
<dbReference type="InterPro" id="IPR018708">
    <property type="entry name" value="DUF2225"/>
</dbReference>
<proteinExistence type="predicted"/>
<evidence type="ECO:0000313" key="1">
    <source>
        <dbReference type="EMBL" id="MED1205906.1"/>
    </source>
</evidence>